<evidence type="ECO:0000313" key="2">
    <source>
        <dbReference type="Proteomes" id="UP001223802"/>
    </source>
</evidence>
<keyword evidence="2" id="KW-1185">Reference proteome</keyword>
<sequence length="55" mass="6519">MSNINWPRMSNDDLGTQLRYLYDRLNNEGLVSDDELDALEEAYLRLEEIPDDEEE</sequence>
<reference evidence="1 2" key="1">
    <citation type="submission" date="2023-02" db="EMBL/GenBank/DDBJ databases">
        <title>Complete genome sequence of a novel bacterium Oceanimonas sp. NTOU-MSR1 isolated from marine coast sediment.</title>
        <authorList>
            <person name="Yang H.-T."/>
            <person name="Chen Y.-L."/>
            <person name="Ho Y.-N."/>
        </authorList>
    </citation>
    <scope>NUCLEOTIDE SEQUENCE [LARGE SCALE GENOMIC DNA]</scope>
    <source>
        <strain evidence="1 2">NTOU-MSR1</strain>
    </source>
</reference>
<dbReference type="KEGG" id="ope:PU634_10460"/>
<name>A0AA50KL58_9GAMM</name>
<proteinExistence type="predicted"/>
<accession>A0AA50KL58</accession>
<dbReference type="RefSeq" id="WP_306760733.1">
    <property type="nucleotide sequence ID" value="NZ_CP118224.1"/>
</dbReference>
<dbReference type="AlphaFoldDB" id="A0AA50KL58"/>
<evidence type="ECO:0000313" key="1">
    <source>
        <dbReference type="EMBL" id="WMC09538.1"/>
    </source>
</evidence>
<organism evidence="1 2">
    <name type="scientific">Oceanimonas pelagia</name>
    <dbReference type="NCBI Taxonomy" id="3028314"/>
    <lineage>
        <taxon>Bacteria</taxon>
        <taxon>Pseudomonadati</taxon>
        <taxon>Pseudomonadota</taxon>
        <taxon>Gammaproteobacteria</taxon>
        <taxon>Aeromonadales</taxon>
        <taxon>Aeromonadaceae</taxon>
        <taxon>Oceanimonas</taxon>
    </lineage>
</organism>
<protein>
    <submittedName>
        <fullName evidence="1">Uncharacterized protein</fullName>
    </submittedName>
</protein>
<gene>
    <name evidence="1" type="ORF">PU634_10460</name>
</gene>
<dbReference type="Proteomes" id="UP001223802">
    <property type="component" value="Chromosome"/>
</dbReference>
<dbReference type="EMBL" id="CP118224">
    <property type="protein sequence ID" value="WMC09538.1"/>
    <property type="molecule type" value="Genomic_DNA"/>
</dbReference>